<keyword evidence="3 5" id="KW-0175">Coiled coil</keyword>
<protein>
    <recommendedName>
        <fullName evidence="9">DNA recombination protein RmuC</fullName>
    </recommendedName>
</protein>
<comment type="similarity">
    <text evidence="2">Belongs to the RmuC family.</text>
</comment>
<comment type="caution">
    <text evidence="7">The sequence shown here is derived from an EMBL/GenBank/DDBJ whole genome shotgun (WGS) entry which is preliminary data.</text>
</comment>
<feature type="coiled-coil region" evidence="5">
    <location>
        <begin position="175"/>
        <end position="209"/>
    </location>
</feature>
<dbReference type="EMBL" id="BMDY01000001">
    <property type="protein sequence ID" value="GGA92412.1"/>
    <property type="molecule type" value="Genomic_DNA"/>
</dbReference>
<evidence type="ECO:0000256" key="3">
    <source>
        <dbReference type="ARBA" id="ARBA00023054"/>
    </source>
</evidence>
<evidence type="ECO:0000256" key="1">
    <source>
        <dbReference type="ARBA" id="ARBA00003416"/>
    </source>
</evidence>
<keyword evidence="6" id="KW-0812">Transmembrane</keyword>
<keyword evidence="6" id="KW-1133">Transmembrane helix</keyword>
<sequence>MNIEFILSQFNQLTASLSLSLVFLLLLVALLSKLKLNQAKKAQQVLSEQLAALEQSSAADKLALEQLTQQSQQQAISCAQLETELSHLQGVQQQFEEAQKLLQREQQRCALLQQKDLTLQDRINYLEQSEQRVNQQFELLANRIFAEKGEQLQQQSKQSIEAVLQPLKQQLDGFKQQVQQSYENEAKQRHSLKDQIVSLQKLNQQMSEDALRLTRALKGDNKQQGDWGELILEQILQSSGLREGYEYHTQVVGVNQHGKTIKPDVVVKLPDDKAVIVDSKVNLVAYERYYNSEDKEAQQAALKEHVRSLRQQIVGLAKKDYHSLYQLESLDYVLLFIPIEGAYLAAMEQDPALIPFAVEQNVLLVSPSSLMVALRTIQNLWRSEYQQQNAQVIAQRAGKLFDKFVAFTEDLRSHGQQLQRSTESYQSAMNKLSTGKGNLVRQAQQLKELQVASSKSLDAKLLADSQQHEDLLGNQDSSLSTAKSVSSQ</sequence>
<feature type="coiled-coil region" evidence="5">
    <location>
        <begin position="36"/>
        <end position="115"/>
    </location>
</feature>
<dbReference type="PANTHER" id="PTHR30563">
    <property type="entry name" value="DNA RECOMBINATION PROTEIN RMUC"/>
    <property type="match status" value="1"/>
</dbReference>
<gene>
    <name evidence="7" type="ORF">GCM10007414_01310</name>
</gene>
<dbReference type="InterPro" id="IPR003798">
    <property type="entry name" value="DNA_recombination_RmuC"/>
</dbReference>
<evidence type="ECO:0008006" key="9">
    <source>
        <dbReference type="Google" id="ProtNLM"/>
    </source>
</evidence>
<feature type="transmembrane region" description="Helical" evidence="6">
    <location>
        <begin position="12"/>
        <end position="31"/>
    </location>
</feature>
<keyword evidence="4" id="KW-0233">DNA recombination</keyword>
<comment type="function">
    <text evidence="1">Involved in DNA recombination.</text>
</comment>
<evidence type="ECO:0000256" key="5">
    <source>
        <dbReference type="SAM" id="Coils"/>
    </source>
</evidence>
<evidence type="ECO:0000256" key="2">
    <source>
        <dbReference type="ARBA" id="ARBA00009840"/>
    </source>
</evidence>
<evidence type="ECO:0000256" key="4">
    <source>
        <dbReference type="ARBA" id="ARBA00023172"/>
    </source>
</evidence>
<evidence type="ECO:0000313" key="7">
    <source>
        <dbReference type="EMBL" id="GGA92412.1"/>
    </source>
</evidence>
<reference evidence="8" key="1">
    <citation type="journal article" date="2019" name="Int. J. Syst. Evol. Microbiol.">
        <title>The Global Catalogue of Microorganisms (GCM) 10K type strain sequencing project: providing services to taxonomists for standard genome sequencing and annotation.</title>
        <authorList>
            <consortium name="The Broad Institute Genomics Platform"/>
            <consortium name="The Broad Institute Genome Sequencing Center for Infectious Disease"/>
            <person name="Wu L."/>
            <person name="Ma J."/>
        </authorList>
    </citation>
    <scope>NUCLEOTIDE SEQUENCE [LARGE SCALE GENOMIC DNA]</scope>
    <source>
        <strain evidence="8">CGMCC 1.10131</strain>
    </source>
</reference>
<dbReference type="Pfam" id="PF02646">
    <property type="entry name" value="RmuC"/>
    <property type="match status" value="1"/>
</dbReference>
<name>A0ABQ1HW28_9ALTE</name>
<organism evidence="7 8">
    <name type="scientific">Agarivorans gilvus</name>
    <dbReference type="NCBI Taxonomy" id="680279"/>
    <lineage>
        <taxon>Bacteria</taxon>
        <taxon>Pseudomonadati</taxon>
        <taxon>Pseudomonadota</taxon>
        <taxon>Gammaproteobacteria</taxon>
        <taxon>Alteromonadales</taxon>
        <taxon>Alteromonadaceae</taxon>
        <taxon>Agarivorans</taxon>
    </lineage>
</organism>
<accession>A0ABQ1HW28</accession>
<keyword evidence="6" id="KW-0472">Membrane</keyword>
<evidence type="ECO:0000256" key="6">
    <source>
        <dbReference type="SAM" id="Phobius"/>
    </source>
</evidence>
<dbReference type="PANTHER" id="PTHR30563:SF0">
    <property type="entry name" value="DNA RECOMBINATION PROTEIN RMUC"/>
    <property type="match status" value="1"/>
</dbReference>
<dbReference type="RefSeq" id="WP_083481477.1">
    <property type="nucleotide sequence ID" value="NZ_BMDY01000001.1"/>
</dbReference>
<evidence type="ECO:0000313" key="8">
    <source>
        <dbReference type="Proteomes" id="UP000651977"/>
    </source>
</evidence>
<keyword evidence="8" id="KW-1185">Reference proteome</keyword>
<proteinExistence type="inferred from homology"/>
<dbReference type="Proteomes" id="UP000651977">
    <property type="component" value="Unassembled WGS sequence"/>
</dbReference>